<dbReference type="AlphaFoldDB" id="A0A1P8WMG5"/>
<dbReference type="NCBIfam" id="TIGR00456">
    <property type="entry name" value="argS"/>
    <property type="match status" value="1"/>
</dbReference>
<dbReference type="SUPFAM" id="SSF52374">
    <property type="entry name" value="Nucleotidylyl transferase"/>
    <property type="match status" value="1"/>
</dbReference>
<evidence type="ECO:0000256" key="2">
    <source>
        <dbReference type="ARBA" id="ARBA00022490"/>
    </source>
</evidence>
<dbReference type="PRINTS" id="PR01038">
    <property type="entry name" value="TRNASYNTHARG"/>
</dbReference>
<dbReference type="SMART" id="SM01016">
    <property type="entry name" value="Arg_tRNA_synt_N"/>
    <property type="match status" value="1"/>
</dbReference>
<dbReference type="Gene3D" id="3.40.50.620">
    <property type="entry name" value="HUPs"/>
    <property type="match status" value="1"/>
</dbReference>
<evidence type="ECO:0000313" key="14">
    <source>
        <dbReference type="EMBL" id="APZ95250.1"/>
    </source>
</evidence>
<dbReference type="SUPFAM" id="SSF47323">
    <property type="entry name" value="Anticodon-binding domain of a subclass of class I aminoacyl-tRNA synthetases"/>
    <property type="match status" value="1"/>
</dbReference>
<accession>A0A1P8WMG5</accession>
<dbReference type="InterPro" id="IPR008909">
    <property type="entry name" value="DALR_anticod-bd"/>
</dbReference>
<dbReference type="InterPro" id="IPR014729">
    <property type="entry name" value="Rossmann-like_a/b/a_fold"/>
</dbReference>
<dbReference type="Pfam" id="PF05746">
    <property type="entry name" value="DALR_1"/>
    <property type="match status" value="1"/>
</dbReference>
<dbReference type="GO" id="GO:0004814">
    <property type="term" value="F:arginine-tRNA ligase activity"/>
    <property type="evidence" value="ECO:0007669"/>
    <property type="project" value="UniProtKB-UniRule"/>
</dbReference>
<evidence type="ECO:0000256" key="7">
    <source>
        <dbReference type="ARBA" id="ARBA00023146"/>
    </source>
</evidence>
<dbReference type="GO" id="GO:0005524">
    <property type="term" value="F:ATP binding"/>
    <property type="evidence" value="ECO:0007669"/>
    <property type="project" value="UniProtKB-UniRule"/>
</dbReference>
<feature type="domain" description="DALR anticodon binding" evidence="12">
    <location>
        <begin position="533"/>
        <end position="652"/>
    </location>
</feature>
<keyword evidence="2 9" id="KW-0963">Cytoplasm</keyword>
<dbReference type="PANTHER" id="PTHR11956">
    <property type="entry name" value="ARGINYL-TRNA SYNTHETASE"/>
    <property type="match status" value="1"/>
</dbReference>
<dbReference type="STRING" id="1891926.Fuma_04906"/>
<feature type="domain" description="Arginyl tRNA synthetase N-terminal" evidence="13">
    <location>
        <begin position="5"/>
        <end position="88"/>
    </location>
</feature>
<proteinExistence type="inferred from homology"/>
<keyword evidence="15" id="KW-1185">Reference proteome</keyword>
<dbReference type="InterPro" id="IPR005148">
    <property type="entry name" value="Arg-tRNA-synth_N"/>
</dbReference>
<dbReference type="EC" id="6.1.1.19" evidence="9"/>
<evidence type="ECO:0000256" key="4">
    <source>
        <dbReference type="ARBA" id="ARBA00022741"/>
    </source>
</evidence>
<dbReference type="Gene3D" id="1.10.730.10">
    <property type="entry name" value="Isoleucyl-tRNA Synthetase, Domain 1"/>
    <property type="match status" value="1"/>
</dbReference>
<feature type="coiled-coil region" evidence="11">
    <location>
        <begin position="205"/>
        <end position="264"/>
    </location>
</feature>
<keyword evidence="5 9" id="KW-0067">ATP-binding</keyword>
<name>A0A1P8WMG5_9PLAN</name>
<dbReference type="PANTHER" id="PTHR11956:SF5">
    <property type="entry name" value="ARGININE--TRNA LIGASE, CYTOPLASMIC"/>
    <property type="match status" value="1"/>
</dbReference>
<dbReference type="Pfam" id="PF00750">
    <property type="entry name" value="tRNA-synt_1d"/>
    <property type="match status" value="2"/>
</dbReference>
<keyword evidence="4 9" id="KW-0547">Nucleotide-binding</keyword>
<protein>
    <recommendedName>
        <fullName evidence="9">Arginine--tRNA ligase</fullName>
        <ecNumber evidence="9">6.1.1.19</ecNumber>
    </recommendedName>
    <alternativeName>
        <fullName evidence="9">Arginyl-tRNA synthetase</fullName>
        <shortName evidence="9">ArgRS</shortName>
    </alternativeName>
</protein>
<evidence type="ECO:0000256" key="10">
    <source>
        <dbReference type="RuleBase" id="RU363038"/>
    </source>
</evidence>
<dbReference type="InterPro" id="IPR036695">
    <property type="entry name" value="Arg-tRNA-synth_N_sf"/>
</dbReference>
<dbReference type="GO" id="GO:0005737">
    <property type="term" value="C:cytoplasm"/>
    <property type="evidence" value="ECO:0007669"/>
    <property type="project" value="UniProtKB-SubCell"/>
</dbReference>
<reference evidence="14 15" key="1">
    <citation type="journal article" date="2016" name="Front. Microbiol.">
        <title>Fuerstia marisgermanicae gen. nov., sp. nov., an Unusual Member of the Phylum Planctomycetes from the German Wadden Sea.</title>
        <authorList>
            <person name="Kohn T."/>
            <person name="Heuer A."/>
            <person name="Jogler M."/>
            <person name="Vollmers J."/>
            <person name="Boedeker C."/>
            <person name="Bunk B."/>
            <person name="Rast P."/>
            <person name="Borchert D."/>
            <person name="Glockner I."/>
            <person name="Freese H.M."/>
            <person name="Klenk H.P."/>
            <person name="Overmann J."/>
            <person name="Kaster A.K."/>
            <person name="Rohde M."/>
            <person name="Wiegand S."/>
            <person name="Jogler C."/>
        </authorList>
    </citation>
    <scope>NUCLEOTIDE SEQUENCE [LARGE SCALE GENOMIC DNA]</scope>
    <source>
        <strain evidence="14 15">NH11</strain>
    </source>
</reference>
<comment type="similarity">
    <text evidence="1 9 10">Belongs to the class-I aminoacyl-tRNA synthetase family.</text>
</comment>
<dbReference type="PROSITE" id="PS00178">
    <property type="entry name" value="AA_TRNA_LIGASE_I"/>
    <property type="match status" value="1"/>
</dbReference>
<evidence type="ECO:0000256" key="3">
    <source>
        <dbReference type="ARBA" id="ARBA00022598"/>
    </source>
</evidence>
<dbReference type="OrthoDB" id="9805987at2"/>
<sequence>MSITSLLRSRFQTALAPLADDVAPLLEMIRPSQDPKFGDFQANCAMPLAKKLGKAPRDIAAEIVAALDVADLCETPEVAGPGFINLKLKDDWIAERVRSIAGDDRLGVAPVEQPKHVIVDYSSPNVAKPMHVGHLRSSVIGDSICRTLKFAGHKVTSDNHIGDWGTQFGMIIYGYRNFVDDAAYQADPVAELARLYKLVNQLSDYHSAAAKLPELKQKLEQQQTDLAEAEAAADPADKKAKKKLKSDRKAVDATRDAIKSAEEKIAVVDGDAALKTQADAHPDIAKAARQETSKLHAGDADNQKLWDEFLPACLQALNHVYDRLGVKFDLTLGESYYNPMLTDVVSGLKEKGLATESDGATCVFQPGNDAPFIVQKSDGAYTYATTDLATIQYRVEELKADEILYVVDKRQSEHFNLLFETCRRWGYENVTCQHVSFGTVMGKDGKPFKTRSGDNVGLESLIEEAIGRAKSIVDENDDRRETPMLDDSQRADVAEIVGTGGIKYADLHHNRDSDYTFDWDKMLATSGDTATYMQYAYARICGIFRQLEIDRDSLKTAGGEVLLSTPEERALSLQLIQFDSAIESVLTDYRPNMMTAWLFETAGRFSTFYANCSVQKAESPELKNSRLVLCDLMARALKTGLSLLGIQTAEVL</sequence>
<keyword evidence="6 9" id="KW-0648">Protein biosynthesis</keyword>
<dbReference type="Pfam" id="PF03485">
    <property type="entry name" value="Arg_tRNA_synt_N"/>
    <property type="match status" value="1"/>
</dbReference>
<dbReference type="Gene3D" id="3.30.1360.70">
    <property type="entry name" value="Arginyl tRNA synthetase N-terminal domain"/>
    <property type="match status" value="1"/>
</dbReference>
<dbReference type="Proteomes" id="UP000187735">
    <property type="component" value="Chromosome"/>
</dbReference>
<dbReference type="GO" id="GO:0006420">
    <property type="term" value="P:arginyl-tRNA aminoacylation"/>
    <property type="evidence" value="ECO:0007669"/>
    <property type="project" value="UniProtKB-UniRule"/>
</dbReference>
<evidence type="ECO:0000259" key="12">
    <source>
        <dbReference type="SMART" id="SM00836"/>
    </source>
</evidence>
<keyword evidence="7 9" id="KW-0030">Aminoacyl-tRNA synthetase</keyword>
<organism evidence="14 15">
    <name type="scientific">Fuerstiella marisgermanici</name>
    <dbReference type="NCBI Taxonomy" id="1891926"/>
    <lineage>
        <taxon>Bacteria</taxon>
        <taxon>Pseudomonadati</taxon>
        <taxon>Planctomycetota</taxon>
        <taxon>Planctomycetia</taxon>
        <taxon>Planctomycetales</taxon>
        <taxon>Planctomycetaceae</taxon>
        <taxon>Fuerstiella</taxon>
    </lineage>
</organism>
<evidence type="ECO:0000256" key="5">
    <source>
        <dbReference type="ARBA" id="ARBA00022840"/>
    </source>
</evidence>
<dbReference type="SMART" id="SM00836">
    <property type="entry name" value="DALR_1"/>
    <property type="match status" value="1"/>
</dbReference>
<evidence type="ECO:0000313" key="15">
    <source>
        <dbReference type="Proteomes" id="UP000187735"/>
    </source>
</evidence>
<feature type="short sequence motif" description="'HIGH' region" evidence="9">
    <location>
        <begin position="124"/>
        <end position="134"/>
    </location>
</feature>
<evidence type="ECO:0000256" key="1">
    <source>
        <dbReference type="ARBA" id="ARBA00005594"/>
    </source>
</evidence>
<dbReference type="HAMAP" id="MF_00123">
    <property type="entry name" value="Arg_tRNA_synth"/>
    <property type="match status" value="1"/>
</dbReference>
<comment type="catalytic activity">
    <reaction evidence="8 9">
        <text>tRNA(Arg) + L-arginine + ATP = L-arginyl-tRNA(Arg) + AMP + diphosphate</text>
        <dbReference type="Rhea" id="RHEA:20301"/>
        <dbReference type="Rhea" id="RHEA-COMP:9658"/>
        <dbReference type="Rhea" id="RHEA-COMP:9673"/>
        <dbReference type="ChEBI" id="CHEBI:30616"/>
        <dbReference type="ChEBI" id="CHEBI:32682"/>
        <dbReference type="ChEBI" id="CHEBI:33019"/>
        <dbReference type="ChEBI" id="CHEBI:78442"/>
        <dbReference type="ChEBI" id="CHEBI:78513"/>
        <dbReference type="ChEBI" id="CHEBI:456215"/>
        <dbReference type="EC" id="6.1.1.19"/>
    </reaction>
</comment>
<dbReference type="KEGG" id="fmr:Fuma_04906"/>
<dbReference type="FunFam" id="1.10.730.10:FF:000006">
    <property type="entry name" value="Arginyl-tRNA synthetase 2, mitochondrial"/>
    <property type="match status" value="1"/>
</dbReference>
<comment type="subunit">
    <text evidence="9">Monomer.</text>
</comment>
<dbReference type="InterPro" id="IPR035684">
    <property type="entry name" value="ArgRS_core"/>
</dbReference>
<dbReference type="InterPro" id="IPR001278">
    <property type="entry name" value="Arg-tRNA-ligase"/>
</dbReference>
<dbReference type="EMBL" id="CP017641">
    <property type="protein sequence ID" value="APZ95250.1"/>
    <property type="molecule type" value="Genomic_DNA"/>
</dbReference>
<gene>
    <name evidence="9 14" type="primary">argS</name>
    <name evidence="14" type="ORF">Fuma_04906</name>
</gene>
<dbReference type="RefSeq" id="WP_077026439.1">
    <property type="nucleotide sequence ID" value="NZ_CP017641.1"/>
</dbReference>
<evidence type="ECO:0000256" key="11">
    <source>
        <dbReference type="SAM" id="Coils"/>
    </source>
</evidence>
<keyword evidence="3 9" id="KW-0436">Ligase</keyword>
<dbReference type="SUPFAM" id="SSF55190">
    <property type="entry name" value="Arginyl-tRNA synthetase (ArgRS), N-terminal 'additional' domain"/>
    <property type="match status" value="1"/>
</dbReference>
<comment type="subcellular location">
    <subcellularLocation>
        <location evidence="9">Cytoplasm</location>
    </subcellularLocation>
</comment>
<dbReference type="InterPro" id="IPR009080">
    <property type="entry name" value="tRNAsynth_Ia_anticodon-bd"/>
</dbReference>
<evidence type="ECO:0000256" key="9">
    <source>
        <dbReference type="HAMAP-Rule" id="MF_00123"/>
    </source>
</evidence>
<evidence type="ECO:0000256" key="6">
    <source>
        <dbReference type="ARBA" id="ARBA00022917"/>
    </source>
</evidence>
<evidence type="ECO:0000259" key="13">
    <source>
        <dbReference type="SMART" id="SM01016"/>
    </source>
</evidence>
<keyword evidence="11" id="KW-0175">Coiled coil</keyword>
<evidence type="ECO:0000256" key="8">
    <source>
        <dbReference type="ARBA" id="ARBA00049339"/>
    </source>
</evidence>
<dbReference type="InterPro" id="IPR001412">
    <property type="entry name" value="aa-tRNA-synth_I_CS"/>
</dbReference>
<dbReference type="CDD" id="cd00671">
    <property type="entry name" value="ArgRS_core"/>
    <property type="match status" value="1"/>
</dbReference>